<feature type="region of interest" description="Disordered" evidence="1">
    <location>
        <begin position="17"/>
        <end position="43"/>
    </location>
</feature>
<keyword evidence="3" id="KW-0496">Mitochondrion</keyword>
<organism evidence="3">
    <name type="scientific">Picea glauca</name>
    <name type="common">White spruce</name>
    <name type="synonym">Pinus glauca</name>
    <dbReference type="NCBI Taxonomy" id="3330"/>
    <lineage>
        <taxon>Eukaryota</taxon>
        <taxon>Viridiplantae</taxon>
        <taxon>Streptophyta</taxon>
        <taxon>Embryophyta</taxon>
        <taxon>Tracheophyta</taxon>
        <taxon>Spermatophyta</taxon>
        <taxon>Pinopsida</taxon>
        <taxon>Pinidae</taxon>
        <taxon>Conifers I</taxon>
        <taxon>Pinales</taxon>
        <taxon>Pinaceae</taxon>
        <taxon>Picea</taxon>
    </lineage>
</organism>
<comment type="caution">
    <text evidence="3">The sequence shown here is derived from an EMBL/GenBank/DDBJ whole genome shotgun (WGS) entry which is preliminary data.</text>
</comment>
<proteinExistence type="predicted"/>
<sequence>MLYLSLLLVTHLLQPCNPRPNGNNPSTDNLHKAPITNQNNPSN</sequence>
<evidence type="ECO:0000313" key="3">
    <source>
        <dbReference type="EMBL" id="KUM47143.1"/>
    </source>
</evidence>
<feature type="signal peptide" evidence="2">
    <location>
        <begin position="1"/>
        <end position="18"/>
    </location>
</feature>
<feature type="chain" id="PRO_5007100155" evidence="2">
    <location>
        <begin position="19"/>
        <end position="43"/>
    </location>
</feature>
<keyword evidence="2" id="KW-0732">Signal</keyword>
<geneLocation type="mitochondrion" evidence="3"/>
<dbReference type="EMBL" id="LKAM01000008">
    <property type="protein sequence ID" value="KUM47143.1"/>
    <property type="molecule type" value="Genomic_DNA"/>
</dbReference>
<evidence type="ECO:0000256" key="1">
    <source>
        <dbReference type="SAM" id="MobiDB-lite"/>
    </source>
</evidence>
<reference evidence="3" key="1">
    <citation type="journal article" date="2015" name="Genome Biol. Evol.">
        <title>Organellar Genomes of White Spruce (Picea glauca): Assembly and Annotation.</title>
        <authorList>
            <person name="Jackman S.D."/>
            <person name="Warren R.L."/>
            <person name="Gibb E.A."/>
            <person name="Vandervalk B.P."/>
            <person name="Mohamadi H."/>
            <person name="Chu J."/>
            <person name="Raymond A."/>
            <person name="Pleasance S."/>
            <person name="Coope R."/>
            <person name="Wildung M.R."/>
            <person name="Ritland C.E."/>
            <person name="Bousquet J."/>
            <person name="Jones S.J."/>
            <person name="Bohlmann J."/>
            <person name="Birol I."/>
        </authorList>
    </citation>
    <scope>NUCLEOTIDE SEQUENCE [LARGE SCALE GENOMIC DNA]</scope>
    <source>
        <tissue evidence="3">Flushing bud</tissue>
    </source>
</reference>
<evidence type="ECO:0000256" key="2">
    <source>
        <dbReference type="SAM" id="SignalP"/>
    </source>
</evidence>
<accession>A0A101LXT0</accession>
<name>A0A101LXT0_PICGL</name>
<gene>
    <name evidence="3" type="ORF">ABT39_MTgene6149</name>
</gene>
<protein>
    <submittedName>
        <fullName evidence="3">Uncharacterized protein</fullName>
    </submittedName>
</protein>
<dbReference type="AlphaFoldDB" id="A0A101LXT0"/>